<name>A0A1G8M1F2_9RHOB</name>
<sequence>MSEITDEAPIPEDLVGTRQGIFFLLQAGADPAPHDAADVPAFARRIDETAKPLKLTQAKAVPQSRPRTFHDPDATPPKKAAVSDYLSMDDFHFNL</sequence>
<dbReference type="RefSeq" id="WP_139170502.1">
    <property type="nucleotide sequence ID" value="NZ_FNEB01000004.1"/>
</dbReference>
<dbReference type="EMBL" id="FNEB01000004">
    <property type="protein sequence ID" value="SDI61766.1"/>
    <property type="molecule type" value="Genomic_DNA"/>
</dbReference>
<evidence type="ECO:0000313" key="2">
    <source>
        <dbReference type="EMBL" id="SDI61766.1"/>
    </source>
</evidence>
<reference evidence="2 3" key="1">
    <citation type="submission" date="2016-10" db="EMBL/GenBank/DDBJ databases">
        <authorList>
            <person name="de Groot N.N."/>
        </authorList>
    </citation>
    <scope>NUCLEOTIDE SEQUENCE [LARGE SCALE GENOMIC DNA]</scope>
    <source>
        <strain evidence="2 3">DSM 28010</strain>
    </source>
</reference>
<evidence type="ECO:0000256" key="1">
    <source>
        <dbReference type="SAM" id="MobiDB-lite"/>
    </source>
</evidence>
<organism evidence="2 3">
    <name type="scientific">Lutimaribacter saemankumensis</name>
    <dbReference type="NCBI Taxonomy" id="490829"/>
    <lineage>
        <taxon>Bacteria</taxon>
        <taxon>Pseudomonadati</taxon>
        <taxon>Pseudomonadota</taxon>
        <taxon>Alphaproteobacteria</taxon>
        <taxon>Rhodobacterales</taxon>
        <taxon>Roseobacteraceae</taxon>
        <taxon>Lutimaribacter</taxon>
    </lineage>
</organism>
<accession>A0A1G8M1F2</accession>
<proteinExistence type="predicted"/>
<dbReference type="AlphaFoldDB" id="A0A1G8M1F2"/>
<feature type="region of interest" description="Disordered" evidence="1">
    <location>
        <begin position="55"/>
        <end position="78"/>
    </location>
</feature>
<evidence type="ECO:0000313" key="3">
    <source>
        <dbReference type="Proteomes" id="UP000199340"/>
    </source>
</evidence>
<protein>
    <submittedName>
        <fullName evidence="2">Uncharacterized protein</fullName>
    </submittedName>
</protein>
<dbReference type="Proteomes" id="UP000199340">
    <property type="component" value="Unassembled WGS sequence"/>
</dbReference>
<gene>
    <name evidence="2" type="ORF">SAMN05421850_10412</name>
</gene>
<keyword evidence="3" id="KW-1185">Reference proteome</keyword>